<dbReference type="Proteomes" id="UP000050465">
    <property type="component" value="Unassembled WGS sequence"/>
</dbReference>
<name>A0A0N8KLY1_9CYAN</name>
<evidence type="ECO:0000313" key="3">
    <source>
        <dbReference type="Proteomes" id="UP000050465"/>
    </source>
</evidence>
<sequence>MKQVLGTVAFLGLSLLVLPGGASAQCTQTDINFQANINGSSTPAAQSNQVDMSANGPCSSTSIHTQGVQINTGGRSPVIQKRTVTQTITPGRGNGTGVDVPVVPVRATVQVDVYNAAD</sequence>
<evidence type="ECO:0000256" key="1">
    <source>
        <dbReference type="SAM" id="SignalP"/>
    </source>
</evidence>
<gene>
    <name evidence="2" type="ORF">HLUCCA11_22045</name>
</gene>
<dbReference type="AlphaFoldDB" id="A0A0N8KLY1"/>
<feature type="signal peptide" evidence="1">
    <location>
        <begin position="1"/>
        <end position="24"/>
    </location>
</feature>
<keyword evidence="1" id="KW-0732">Signal</keyword>
<dbReference type="STRING" id="1666911.HLUCCA11_22045"/>
<dbReference type="EMBL" id="LJZR01000065">
    <property type="protein sequence ID" value="KPQ32202.1"/>
    <property type="molecule type" value="Genomic_DNA"/>
</dbReference>
<proteinExistence type="predicted"/>
<reference evidence="2 3" key="1">
    <citation type="submission" date="2015-09" db="EMBL/GenBank/DDBJ databases">
        <title>Identification and resolution of microdiversity through metagenomic sequencing of parallel consortia.</title>
        <authorList>
            <person name="Nelson W.C."/>
            <person name="Romine M.F."/>
            <person name="Lindemann S.R."/>
        </authorList>
    </citation>
    <scope>NUCLEOTIDE SEQUENCE [LARGE SCALE GENOMIC DNA]</scope>
    <source>
        <strain evidence="2">Ana</strain>
    </source>
</reference>
<feature type="chain" id="PRO_5006028071" evidence="1">
    <location>
        <begin position="25"/>
        <end position="118"/>
    </location>
</feature>
<comment type="caution">
    <text evidence="2">The sequence shown here is derived from an EMBL/GenBank/DDBJ whole genome shotgun (WGS) entry which is preliminary data.</text>
</comment>
<protein>
    <submittedName>
        <fullName evidence="2">Uncharacterized protein</fullName>
    </submittedName>
</protein>
<evidence type="ECO:0000313" key="2">
    <source>
        <dbReference type="EMBL" id="KPQ32202.1"/>
    </source>
</evidence>
<organism evidence="2 3">
    <name type="scientific">Phormidesmis priestleyi Ana</name>
    <dbReference type="NCBI Taxonomy" id="1666911"/>
    <lineage>
        <taxon>Bacteria</taxon>
        <taxon>Bacillati</taxon>
        <taxon>Cyanobacteriota</taxon>
        <taxon>Cyanophyceae</taxon>
        <taxon>Leptolyngbyales</taxon>
        <taxon>Leptolyngbyaceae</taxon>
        <taxon>Phormidesmis</taxon>
    </lineage>
</organism>
<accession>A0A0N8KLY1</accession>